<keyword evidence="1" id="KW-0812">Transmembrane</keyword>
<feature type="transmembrane region" description="Helical" evidence="1">
    <location>
        <begin position="225"/>
        <end position="252"/>
    </location>
</feature>
<evidence type="ECO:0000256" key="1">
    <source>
        <dbReference type="SAM" id="Phobius"/>
    </source>
</evidence>
<accession>A0ABP5EQ18</accession>
<proteinExistence type="predicted"/>
<dbReference type="EMBL" id="BAAANO010000008">
    <property type="protein sequence ID" value="GAA2002834.1"/>
    <property type="molecule type" value="Genomic_DNA"/>
</dbReference>
<sequence length="304" mass="33208">MAGARSGAAPDVGPASEAGLDRWARRRLAHTSEHGVRALGTEFLVFVLKQAWAALFGGLMLAVLIAAALWYPDDAALARNDALVLAALAIQAGMLAFRLETGREALGILLFHLVGTVMEVFKTSVGSWEYAAGGVLHIGAVPLYTGFMYAAVGSYLMRVMRLHDLRFTHYPPLLATVVVAAAVYANFYTHHYWYDLRWVLVAAILVLYARCVMHARIFRRSLRMPVVLAFVLVALFIWIAENVGTAAGAWIYPDQADGWRMVSLAKLGSWFLLMNISVVLVTLVHRPATPEDPGTGRSTASSTH</sequence>
<reference evidence="3" key="1">
    <citation type="journal article" date="2019" name="Int. J. Syst. Evol. Microbiol.">
        <title>The Global Catalogue of Microorganisms (GCM) 10K type strain sequencing project: providing services to taxonomists for standard genome sequencing and annotation.</title>
        <authorList>
            <consortium name="The Broad Institute Genomics Platform"/>
            <consortium name="The Broad Institute Genome Sequencing Center for Infectious Disease"/>
            <person name="Wu L."/>
            <person name="Ma J."/>
        </authorList>
    </citation>
    <scope>NUCLEOTIDE SEQUENCE [LARGE SCALE GENOMIC DNA]</scope>
    <source>
        <strain evidence="3">JCM 14546</strain>
    </source>
</reference>
<name>A0ABP5EQ18_9MICO</name>
<feature type="transmembrane region" description="Helical" evidence="1">
    <location>
        <begin position="173"/>
        <end position="190"/>
    </location>
</feature>
<organism evidence="2 3">
    <name type="scientific">Brevibacterium samyangense</name>
    <dbReference type="NCBI Taxonomy" id="366888"/>
    <lineage>
        <taxon>Bacteria</taxon>
        <taxon>Bacillati</taxon>
        <taxon>Actinomycetota</taxon>
        <taxon>Actinomycetes</taxon>
        <taxon>Micrococcales</taxon>
        <taxon>Brevibacteriaceae</taxon>
        <taxon>Brevibacterium</taxon>
    </lineage>
</organism>
<evidence type="ECO:0000313" key="2">
    <source>
        <dbReference type="EMBL" id="GAA2002834.1"/>
    </source>
</evidence>
<gene>
    <name evidence="2" type="ORF">GCM10009755_09660</name>
</gene>
<feature type="transmembrane region" description="Helical" evidence="1">
    <location>
        <begin position="82"/>
        <end position="99"/>
    </location>
</feature>
<keyword evidence="1" id="KW-0472">Membrane</keyword>
<feature type="transmembrane region" description="Helical" evidence="1">
    <location>
        <begin position="196"/>
        <end position="213"/>
    </location>
</feature>
<keyword evidence="3" id="KW-1185">Reference proteome</keyword>
<dbReference type="InterPro" id="IPR008535">
    <property type="entry name" value="DUF817"/>
</dbReference>
<dbReference type="RefSeq" id="WP_344307469.1">
    <property type="nucleotide sequence ID" value="NZ_BAAANO010000008.1"/>
</dbReference>
<dbReference type="Proteomes" id="UP001500755">
    <property type="component" value="Unassembled WGS sequence"/>
</dbReference>
<evidence type="ECO:0000313" key="3">
    <source>
        <dbReference type="Proteomes" id="UP001500755"/>
    </source>
</evidence>
<comment type="caution">
    <text evidence="2">The sequence shown here is derived from an EMBL/GenBank/DDBJ whole genome shotgun (WGS) entry which is preliminary data.</text>
</comment>
<feature type="transmembrane region" description="Helical" evidence="1">
    <location>
        <begin position="130"/>
        <end position="152"/>
    </location>
</feature>
<keyword evidence="1" id="KW-1133">Transmembrane helix</keyword>
<protein>
    <submittedName>
        <fullName evidence="2">DUF817 domain-containing protein</fullName>
    </submittedName>
</protein>
<feature type="transmembrane region" description="Helical" evidence="1">
    <location>
        <begin position="51"/>
        <end position="70"/>
    </location>
</feature>
<dbReference type="Pfam" id="PF05675">
    <property type="entry name" value="DUF817"/>
    <property type="match status" value="1"/>
</dbReference>
<dbReference type="PIRSF" id="PIRSF009141">
    <property type="entry name" value="UCP009141"/>
    <property type="match status" value="1"/>
</dbReference>
<feature type="transmembrane region" description="Helical" evidence="1">
    <location>
        <begin position="106"/>
        <end position="124"/>
    </location>
</feature>
<feature type="transmembrane region" description="Helical" evidence="1">
    <location>
        <begin position="264"/>
        <end position="284"/>
    </location>
</feature>